<dbReference type="AlphaFoldDB" id="A0A8H7TH82"/>
<dbReference type="SUPFAM" id="SSF48264">
    <property type="entry name" value="Cytochrome P450"/>
    <property type="match status" value="1"/>
</dbReference>
<dbReference type="Gene3D" id="1.10.630.10">
    <property type="entry name" value="Cytochrome P450"/>
    <property type="match status" value="1"/>
</dbReference>
<keyword evidence="5" id="KW-0408">Iron</keyword>
<comment type="cofactor">
    <cofactor evidence="1">
        <name>heme</name>
        <dbReference type="ChEBI" id="CHEBI:30413"/>
    </cofactor>
</comment>
<comment type="similarity">
    <text evidence="2">Belongs to the cytochrome P450 family.</text>
</comment>
<evidence type="ECO:0000256" key="3">
    <source>
        <dbReference type="ARBA" id="ARBA00022617"/>
    </source>
</evidence>
<dbReference type="GO" id="GO:0020037">
    <property type="term" value="F:heme binding"/>
    <property type="evidence" value="ECO:0007669"/>
    <property type="project" value="InterPro"/>
</dbReference>
<evidence type="ECO:0000256" key="1">
    <source>
        <dbReference type="ARBA" id="ARBA00001971"/>
    </source>
</evidence>
<dbReference type="GO" id="GO:0016705">
    <property type="term" value="F:oxidoreductase activity, acting on paired donors, with incorporation or reduction of molecular oxygen"/>
    <property type="evidence" value="ECO:0007669"/>
    <property type="project" value="InterPro"/>
</dbReference>
<name>A0A8H7TH82_9HELO</name>
<dbReference type="GO" id="GO:0004497">
    <property type="term" value="F:monooxygenase activity"/>
    <property type="evidence" value="ECO:0007669"/>
    <property type="project" value="InterPro"/>
</dbReference>
<dbReference type="Proteomes" id="UP000664132">
    <property type="component" value="Unassembled WGS sequence"/>
</dbReference>
<keyword evidence="3" id="KW-0349">Heme</keyword>
<organism evidence="6 7">
    <name type="scientific">Cadophora malorum</name>
    <dbReference type="NCBI Taxonomy" id="108018"/>
    <lineage>
        <taxon>Eukaryota</taxon>
        <taxon>Fungi</taxon>
        <taxon>Dikarya</taxon>
        <taxon>Ascomycota</taxon>
        <taxon>Pezizomycotina</taxon>
        <taxon>Leotiomycetes</taxon>
        <taxon>Helotiales</taxon>
        <taxon>Ploettnerulaceae</taxon>
        <taxon>Cadophora</taxon>
    </lineage>
</organism>
<gene>
    <name evidence="6" type="ORF">IFR04_007274</name>
</gene>
<reference evidence="6" key="1">
    <citation type="submission" date="2021-02" db="EMBL/GenBank/DDBJ databases">
        <title>Genome sequence Cadophora malorum strain M34.</title>
        <authorList>
            <person name="Stefanovic E."/>
            <person name="Vu D."/>
            <person name="Scully C."/>
            <person name="Dijksterhuis J."/>
            <person name="Roader J."/>
            <person name="Houbraken J."/>
        </authorList>
    </citation>
    <scope>NUCLEOTIDE SEQUENCE</scope>
    <source>
        <strain evidence="6">M34</strain>
    </source>
</reference>
<dbReference type="OrthoDB" id="3495875at2759"/>
<evidence type="ECO:0000256" key="2">
    <source>
        <dbReference type="ARBA" id="ARBA00010617"/>
    </source>
</evidence>
<dbReference type="InterPro" id="IPR050121">
    <property type="entry name" value="Cytochrome_P450_monoxygenase"/>
</dbReference>
<dbReference type="PANTHER" id="PTHR24305">
    <property type="entry name" value="CYTOCHROME P450"/>
    <property type="match status" value="1"/>
</dbReference>
<dbReference type="EMBL" id="JAFJYH010000102">
    <property type="protein sequence ID" value="KAG4419572.1"/>
    <property type="molecule type" value="Genomic_DNA"/>
</dbReference>
<accession>A0A8H7TH82</accession>
<keyword evidence="7" id="KW-1185">Reference proteome</keyword>
<keyword evidence="4" id="KW-0479">Metal-binding</keyword>
<evidence type="ECO:0008006" key="8">
    <source>
        <dbReference type="Google" id="ProtNLM"/>
    </source>
</evidence>
<comment type="caution">
    <text evidence="6">The sequence shown here is derived from an EMBL/GenBank/DDBJ whole genome shotgun (WGS) entry which is preliminary data.</text>
</comment>
<proteinExistence type="inferred from homology"/>
<dbReference type="PANTHER" id="PTHR24305:SF210">
    <property type="entry name" value="CYTOCHROME P450 MONOOXYGENASE ASQL-RELATED"/>
    <property type="match status" value="1"/>
</dbReference>
<sequence length="161" mass="17896">MSQDRHNLVDKRFESGEDVPDFAHHLVVPGEAPLTRDEIKEKTVQLVTAGSEPTATFNAVMCYYPANNPDVYKKSKSEIRNSLSSRKEMTLAKLANLNYLNLVIREGLRMFPSAADIFPRNIPEGGEVIMGKFLPKGTHISIAALAISFSAKNFPDPHKLI</sequence>
<dbReference type="InterPro" id="IPR001128">
    <property type="entry name" value="Cyt_P450"/>
</dbReference>
<dbReference type="InterPro" id="IPR036396">
    <property type="entry name" value="Cyt_P450_sf"/>
</dbReference>
<evidence type="ECO:0000256" key="5">
    <source>
        <dbReference type="ARBA" id="ARBA00023004"/>
    </source>
</evidence>
<protein>
    <recommendedName>
        <fullName evidence="8">Cytochrome P450</fullName>
    </recommendedName>
</protein>
<evidence type="ECO:0000313" key="7">
    <source>
        <dbReference type="Proteomes" id="UP000664132"/>
    </source>
</evidence>
<evidence type="ECO:0000256" key="4">
    <source>
        <dbReference type="ARBA" id="ARBA00022723"/>
    </source>
</evidence>
<dbReference type="Pfam" id="PF00067">
    <property type="entry name" value="p450"/>
    <property type="match status" value="1"/>
</dbReference>
<evidence type="ECO:0000313" key="6">
    <source>
        <dbReference type="EMBL" id="KAG4419572.1"/>
    </source>
</evidence>
<dbReference type="GO" id="GO:0005506">
    <property type="term" value="F:iron ion binding"/>
    <property type="evidence" value="ECO:0007669"/>
    <property type="project" value="InterPro"/>
</dbReference>